<dbReference type="NCBIfam" id="TIGR02584">
    <property type="entry name" value="cas_NE0113"/>
    <property type="match status" value="1"/>
</dbReference>
<keyword evidence="3" id="KW-1185">Reference proteome</keyword>
<evidence type="ECO:0000313" key="3">
    <source>
        <dbReference type="Proteomes" id="UP001564408"/>
    </source>
</evidence>
<comment type="caution">
    <text evidence="2">The sequence shown here is derived from an EMBL/GenBank/DDBJ whole genome shotgun (WGS) entry which is preliminary data.</text>
</comment>
<sequence length="377" mass="41594">MVIPSPSPPETYPRRILLAVAGLTPQILTETLFALAIERDPPFIPTEIHLITTSEGAERARLSLLSDDPGWLARLRRDYDLPEIAFGLEQIEVLCDAAGAPLPDIRTPEDNLRMADLITARVRELTGDPDSALHVSIAGGRKTMGYYIGYALSLFGRPQDRLSHVLAAEPFESSWDFFYPTPYSRVVVTRDNRLVDTRDGRVTLAEIPFVRLRDGLPGRLQQGTGGFAEIIAAAQRAQQPPKLVIDLAGRRLSVAGETLALEPRMLAFYSLMARRRLEDQPPARWTTEGLAEQYLTEYGRIVGAHSGDMERAEAALAGGMPKEVFEQYKSRTNATLGLALGPTLAKPYQIQPTGKRPVTCFALQLDSGAIRYEKVEG</sequence>
<dbReference type="InterPro" id="IPR013413">
    <property type="entry name" value="CRISPR-assoc_prot_NE0113"/>
</dbReference>
<dbReference type="Proteomes" id="UP001564408">
    <property type="component" value="Unassembled WGS sequence"/>
</dbReference>
<dbReference type="Pfam" id="PF09623">
    <property type="entry name" value="Cas_NE0113"/>
    <property type="match status" value="1"/>
</dbReference>
<organism evidence="2 3">
    <name type="scientific">Thioalkalicoccus limnaeus</name>
    <dbReference type="NCBI Taxonomy" id="120681"/>
    <lineage>
        <taxon>Bacteria</taxon>
        <taxon>Pseudomonadati</taxon>
        <taxon>Pseudomonadota</taxon>
        <taxon>Gammaproteobacteria</taxon>
        <taxon>Chromatiales</taxon>
        <taxon>Chromatiaceae</taxon>
        <taxon>Thioalkalicoccus</taxon>
    </lineage>
</organism>
<protein>
    <submittedName>
        <fullName evidence="2">CRISPR-associated ring nuclease Csm6</fullName>
    </submittedName>
</protein>
<name>A0ABV4BHE6_9GAMM</name>
<feature type="domain" description="CRISPR system ring nuclease SSO2081-like" evidence="1">
    <location>
        <begin position="24"/>
        <end position="236"/>
    </location>
</feature>
<accession>A0ABV4BHE6</accession>
<dbReference type="EMBL" id="JBDKXB010000033">
    <property type="protein sequence ID" value="MEY6433946.1"/>
    <property type="molecule type" value="Genomic_DNA"/>
</dbReference>
<feature type="non-terminal residue" evidence="2">
    <location>
        <position position="377"/>
    </location>
</feature>
<dbReference type="InterPro" id="IPR019092">
    <property type="entry name" value="SSO2081-like_dom"/>
</dbReference>
<reference evidence="2 3" key="1">
    <citation type="submission" date="2024-05" db="EMBL/GenBank/DDBJ databases">
        <title>Genome Sequence and Characterization of the New Strain Purple Sulfur Bacterium of Genus Thioalkalicoccus.</title>
        <authorList>
            <person name="Bryantseva I.A."/>
            <person name="Kyndt J.A."/>
            <person name="Imhoff J.F."/>
        </authorList>
    </citation>
    <scope>NUCLEOTIDE SEQUENCE [LARGE SCALE GENOMIC DNA]</scope>
    <source>
        <strain evidence="2 3">Um2</strain>
    </source>
</reference>
<dbReference type="CDD" id="cd09741">
    <property type="entry name" value="Csx1_III-U"/>
    <property type="match status" value="1"/>
</dbReference>
<proteinExistence type="predicted"/>
<evidence type="ECO:0000313" key="2">
    <source>
        <dbReference type="EMBL" id="MEY6433946.1"/>
    </source>
</evidence>
<dbReference type="RefSeq" id="WP_369668330.1">
    <property type="nucleotide sequence ID" value="NZ_JBDKXB010000033.1"/>
</dbReference>
<evidence type="ECO:0000259" key="1">
    <source>
        <dbReference type="Pfam" id="PF09623"/>
    </source>
</evidence>
<gene>
    <name evidence="2" type="primary">csm6</name>
    <name evidence="2" type="ORF">ABC977_16195</name>
</gene>